<evidence type="ECO:0000313" key="6">
    <source>
        <dbReference type="Proteomes" id="UP000189739"/>
    </source>
</evidence>
<protein>
    <submittedName>
        <fullName evidence="5">DNA mismatch repair protein</fullName>
    </submittedName>
</protein>
<dbReference type="InterPro" id="IPR027417">
    <property type="entry name" value="P-loop_NTPase"/>
</dbReference>
<evidence type="ECO:0000259" key="4">
    <source>
        <dbReference type="SMART" id="SM00534"/>
    </source>
</evidence>
<accession>A0A1S9P6Z0</accession>
<dbReference type="Gene3D" id="3.40.50.300">
    <property type="entry name" value="P-loop containing nucleotide triphosphate hydrolases"/>
    <property type="match status" value="1"/>
</dbReference>
<dbReference type="SUPFAM" id="SSF48334">
    <property type="entry name" value="DNA repair protein MutS, domain III"/>
    <property type="match status" value="1"/>
</dbReference>
<dbReference type="SMART" id="SM00534">
    <property type="entry name" value="MUTSac"/>
    <property type="match status" value="1"/>
</dbReference>
<dbReference type="Gene3D" id="1.10.1420.10">
    <property type="match status" value="1"/>
</dbReference>
<dbReference type="PANTHER" id="PTHR11361:SF99">
    <property type="entry name" value="DNA MISMATCH REPAIR PROTEIN"/>
    <property type="match status" value="1"/>
</dbReference>
<dbReference type="STRING" id="1792845.BC343_17155"/>
<comment type="caution">
    <text evidence="5">The sequence shown here is derived from an EMBL/GenBank/DDBJ whole genome shotgun (WGS) entry which is preliminary data.</text>
</comment>
<keyword evidence="6" id="KW-1185">Reference proteome</keyword>
<evidence type="ECO:0000256" key="1">
    <source>
        <dbReference type="ARBA" id="ARBA00022741"/>
    </source>
</evidence>
<feature type="domain" description="DNA mismatch repair proteins mutS family" evidence="4">
    <location>
        <begin position="258"/>
        <end position="447"/>
    </location>
</feature>
<dbReference type="GO" id="GO:0140664">
    <property type="term" value="F:ATP-dependent DNA damage sensor activity"/>
    <property type="evidence" value="ECO:0007669"/>
    <property type="project" value="InterPro"/>
</dbReference>
<evidence type="ECO:0000256" key="3">
    <source>
        <dbReference type="ARBA" id="ARBA00023125"/>
    </source>
</evidence>
<sequence>MSFNTDKQTLDDLNILGKPGTDSVYSLYNNTHTRGGADILENMFLYPLADVEAINTRSGTLQYFGSVKAKFPFRTEYLDSAEIYLSMTDQRTRLSHTNNSLGRKLGNLIAAEGDLKLITNGIAALIEILQALDTLLTGMKQTAAKTAFATELGEMAALLADEEISPLLKEKNGAKLSYNNIVDHDNLIRFGIRLKIKQVLACIYRLDVYISIAEVAAKRTYVFPRALPTQEHTVRATGIYHPLVKNAIANTIHITPQSNIVFLTGANMAGKSTFMKSLGIALYLAHMGFPVAASHMEFSVRDGIYTTINLPDDLSQGNSHFYAEVLRVKKIAKELGVAKNLFIIFDELFRGTNVKDAYEGTIAITEAFAQKRNCMFVVSTHIIEAGDVLRERCSNINFVYLPTKMDKNTPIYTYKLEQGITADRHGMVIINNEGILEIIRSRKNKTVAS</sequence>
<gene>
    <name evidence="5" type="ORF">BC343_17155</name>
</gene>
<dbReference type="InterPro" id="IPR036187">
    <property type="entry name" value="DNA_mismatch_repair_MutS_sf"/>
</dbReference>
<dbReference type="EMBL" id="MBTF01000038">
    <property type="protein sequence ID" value="OOQ56722.1"/>
    <property type="molecule type" value="Genomic_DNA"/>
</dbReference>
<keyword evidence="2" id="KW-0067">ATP-binding</keyword>
<keyword evidence="1" id="KW-0547">Nucleotide-binding</keyword>
<dbReference type="RefSeq" id="WP_078351136.1">
    <property type="nucleotide sequence ID" value="NZ_MBTF01000038.1"/>
</dbReference>
<keyword evidence="3" id="KW-0238">DNA-binding</keyword>
<dbReference type="OrthoDB" id="1097361at2"/>
<organism evidence="5 6">
    <name type="scientific">Mucilaginibacter pedocola</name>
    <dbReference type="NCBI Taxonomy" id="1792845"/>
    <lineage>
        <taxon>Bacteria</taxon>
        <taxon>Pseudomonadati</taxon>
        <taxon>Bacteroidota</taxon>
        <taxon>Sphingobacteriia</taxon>
        <taxon>Sphingobacteriales</taxon>
        <taxon>Sphingobacteriaceae</taxon>
        <taxon>Mucilaginibacter</taxon>
    </lineage>
</organism>
<evidence type="ECO:0000256" key="2">
    <source>
        <dbReference type="ARBA" id="ARBA00022840"/>
    </source>
</evidence>
<dbReference type="AlphaFoldDB" id="A0A1S9P6Z0"/>
<name>A0A1S9P6Z0_9SPHI</name>
<dbReference type="GO" id="GO:0006298">
    <property type="term" value="P:mismatch repair"/>
    <property type="evidence" value="ECO:0007669"/>
    <property type="project" value="InterPro"/>
</dbReference>
<reference evidence="5 6" key="1">
    <citation type="submission" date="2016-07" db="EMBL/GenBank/DDBJ databases">
        <title>Genomic analysis of zinc-resistant bacterium Mucilaginibacter pedocola TBZ30.</title>
        <authorList>
            <person name="Huang J."/>
            <person name="Tang J."/>
        </authorList>
    </citation>
    <scope>NUCLEOTIDE SEQUENCE [LARGE SCALE GENOMIC DNA]</scope>
    <source>
        <strain evidence="5 6">TBZ30</strain>
    </source>
</reference>
<dbReference type="GO" id="GO:0005524">
    <property type="term" value="F:ATP binding"/>
    <property type="evidence" value="ECO:0007669"/>
    <property type="project" value="UniProtKB-KW"/>
</dbReference>
<dbReference type="PANTHER" id="PTHR11361">
    <property type="entry name" value="DNA MISMATCH REPAIR PROTEIN MUTS FAMILY MEMBER"/>
    <property type="match status" value="1"/>
</dbReference>
<dbReference type="SUPFAM" id="SSF52540">
    <property type="entry name" value="P-loop containing nucleoside triphosphate hydrolases"/>
    <property type="match status" value="1"/>
</dbReference>
<proteinExistence type="predicted"/>
<dbReference type="InterPro" id="IPR045076">
    <property type="entry name" value="MutS"/>
</dbReference>
<dbReference type="InterPro" id="IPR000432">
    <property type="entry name" value="DNA_mismatch_repair_MutS_C"/>
</dbReference>
<dbReference type="Proteomes" id="UP000189739">
    <property type="component" value="Unassembled WGS sequence"/>
</dbReference>
<dbReference type="Pfam" id="PF00488">
    <property type="entry name" value="MutS_V"/>
    <property type="match status" value="1"/>
</dbReference>
<dbReference type="GO" id="GO:0030983">
    <property type="term" value="F:mismatched DNA binding"/>
    <property type="evidence" value="ECO:0007669"/>
    <property type="project" value="InterPro"/>
</dbReference>
<evidence type="ECO:0000313" key="5">
    <source>
        <dbReference type="EMBL" id="OOQ56722.1"/>
    </source>
</evidence>